<organism evidence="10 11">
    <name type="scientific">Dispira parvispora</name>
    <dbReference type="NCBI Taxonomy" id="1520584"/>
    <lineage>
        <taxon>Eukaryota</taxon>
        <taxon>Fungi</taxon>
        <taxon>Fungi incertae sedis</taxon>
        <taxon>Zoopagomycota</taxon>
        <taxon>Kickxellomycotina</taxon>
        <taxon>Dimargaritomycetes</taxon>
        <taxon>Dimargaritales</taxon>
        <taxon>Dimargaritaceae</taxon>
        <taxon>Dispira</taxon>
    </lineage>
</organism>
<dbReference type="Proteomes" id="UP001150925">
    <property type="component" value="Unassembled WGS sequence"/>
</dbReference>
<protein>
    <recommendedName>
        <fullName evidence="12">CobW-domain-containing protein</fullName>
    </recommendedName>
</protein>
<evidence type="ECO:0000256" key="3">
    <source>
        <dbReference type="ARBA" id="ARBA00022833"/>
    </source>
</evidence>
<dbReference type="InterPro" id="IPR003495">
    <property type="entry name" value="CobW/HypB/UreG_nucleotide-bd"/>
</dbReference>
<evidence type="ECO:0008006" key="12">
    <source>
        <dbReference type="Google" id="ProtNLM"/>
    </source>
</evidence>
<dbReference type="InterPro" id="IPR011629">
    <property type="entry name" value="CobW-like_C"/>
</dbReference>
<dbReference type="CDD" id="cd03112">
    <property type="entry name" value="CobW-like"/>
    <property type="match status" value="1"/>
</dbReference>
<evidence type="ECO:0000256" key="4">
    <source>
        <dbReference type="ARBA" id="ARBA00023134"/>
    </source>
</evidence>
<dbReference type="SUPFAM" id="SSF52540">
    <property type="entry name" value="P-loop containing nucleoside triphosphate hydrolases"/>
    <property type="match status" value="1"/>
</dbReference>
<proteinExistence type="inferred from homology"/>
<accession>A0A9W8AR84</accession>
<evidence type="ECO:0000256" key="2">
    <source>
        <dbReference type="ARBA" id="ARBA00022801"/>
    </source>
</evidence>
<evidence type="ECO:0000256" key="7">
    <source>
        <dbReference type="ARBA" id="ARBA00049117"/>
    </source>
</evidence>
<dbReference type="GO" id="GO:0005737">
    <property type="term" value="C:cytoplasm"/>
    <property type="evidence" value="ECO:0007669"/>
    <property type="project" value="TreeGrafter"/>
</dbReference>
<dbReference type="PANTHER" id="PTHR13748:SF31">
    <property type="entry name" value="ZINC-REGULATED GTPASE METALLOPROTEIN ACTIVATOR 1A-RELATED"/>
    <property type="match status" value="1"/>
</dbReference>
<comment type="catalytic activity">
    <reaction evidence="7">
        <text>GTP + H2O = GDP + phosphate + H(+)</text>
        <dbReference type="Rhea" id="RHEA:19669"/>
        <dbReference type="ChEBI" id="CHEBI:15377"/>
        <dbReference type="ChEBI" id="CHEBI:15378"/>
        <dbReference type="ChEBI" id="CHEBI:37565"/>
        <dbReference type="ChEBI" id="CHEBI:43474"/>
        <dbReference type="ChEBI" id="CHEBI:58189"/>
    </reaction>
    <physiologicalReaction direction="left-to-right" evidence="7">
        <dbReference type="Rhea" id="RHEA:19670"/>
    </physiologicalReaction>
</comment>
<dbReference type="GO" id="GO:0005525">
    <property type="term" value="F:GTP binding"/>
    <property type="evidence" value="ECO:0007669"/>
    <property type="project" value="UniProtKB-KW"/>
</dbReference>
<dbReference type="Pfam" id="PF07683">
    <property type="entry name" value="CobW_C"/>
    <property type="match status" value="1"/>
</dbReference>
<evidence type="ECO:0000256" key="6">
    <source>
        <dbReference type="ARBA" id="ARBA00034320"/>
    </source>
</evidence>
<evidence type="ECO:0000259" key="9">
    <source>
        <dbReference type="Pfam" id="PF07683"/>
    </source>
</evidence>
<sequence>MDLDSELPPELVPIDQTSIPVPVPETNGAKLPVTLITGFLGAGKTTLLNYILTEEHGKRIAVVMNEFGDTRDVEKSLTVGQGGELVEEWLELRNGCLCCTVKDAGVKAIEQLMRKKGKFDYILLETTGLADPGPIASMLWQNEELGSELYLDGVITVVDAKYILEYLASTPSDTEDVNEAQRQVALADRIVLNKVDQVDDAEVLRIKDVLRSINQTANVITSVRSQVPIQTVLDLQAYAFDPAKIAAMQELAQSAATSVPHISRSITTLSLAVPDNQALFRHLVERWLQILLWEFAVPVVSVEQPKNGTAPVVSITEPAIDLPASQTMSAKDPSSEKEELRIYRAKGMLNLVDDDGTSQRHIIQAVQELYEVESLPNADPVGDTLLVLIGKDLPHQALQASWSDLLAALRRCP</sequence>
<evidence type="ECO:0000256" key="1">
    <source>
        <dbReference type="ARBA" id="ARBA00022741"/>
    </source>
</evidence>
<dbReference type="Gene3D" id="3.30.1220.10">
    <property type="entry name" value="CobW-like, C-terminal domain"/>
    <property type="match status" value="1"/>
</dbReference>
<keyword evidence="5" id="KW-0143">Chaperone</keyword>
<evidence type="ECO:0000313" key="11">
    <source>
        <dbReference type="Proteomes" id="UP001150925"/>
    </source>
</evidence>
<evidence type="ECO:0000259" key="8">
    <source>
        <dbReference type="Pfam" id="PF02492"/>
    </source>
</evidence>
<comment type="caution">
    <text evidence="10">The sequence shown here is derived from an EMBL/GenBank/DDBJ whole genome shotgun (WGS) entry which is preliminary data.</text>
</comment>
<dbReference type="Gene3D" id="3.40.50.300">
    <property type="entry name" value="P-loop containing nucleotide triphosphate hydrolases"/>
    <property type="match status" value="1"/>
</dbReference>
<reference evidence="10" key="1">
    <citation type="submission" date="2022-07" db="EMBL/GenBank/DDBJ databases">
        <title>Phylogenomic reconstructions and comparative analyses of Kickxellomycotina fungi.</title>
        <authorList>
            <person name="Reynolds N.K."/>
            <person name="Stajich J.E."/>
            <person name="Barry K."/>
            <person name="Grigoriev I.V."/>
            <person name="Crous P."/>
            <person name="Smith M.E."/>
        </authorList>
    </citation>
    <scope>NUCLEOTIDE SEQUENCE</scope>
    <source>
        <strain evidence="10">RSA 1196</strain>
    </source>
</reference>
<keyword evidence="2" id="KW-0378">Hydrolase</keyword>
<dbReference type="SUPFAM" id="SSF90002">
    <property type="entry name" value="Hypothetical protein YjiA, C-terminal domain"/>
    <property type="match status" value="1"/>
</dbReference>
<keyword evidence="11" id="KW-1185">Reference proteome</keyword>
<name>A0A9W8AR84_9FUNG</name>
<keyword evidence="1" id="KW-0547">Nucleotide-binding</keyword>
<dbReference type="InterPro" id="IPR036627">
    <property type="entry name" value="CobW-likC_sf"/>
</dbReference>
<dbReference type="PANTHER" id="PTHR13748">
    <property type="entry name" value="COBW-RELATED"/>
    <property type="match status" value="1"/>
</dbReference>
<evidence type="ECO:0000256" key="5">
    <source>
        <dbReference type="ARBA" id="ARBA00023186"/>
    </source>
</evidence>
<dbReference type="EMBL" id="JANBPY010000387">
    <property type="protein sequence ID" value="KAJ1967139.1"/>
    <property type="molecule type" value="Genomic_DNA"/>
</dbReference>
<evidence type="ECO:0000313" key="10">
    <source>
        <dbReference type="EMBL" id="KAJ1967139.1"/>
    </source>
</evidence>
<dbReference type="InterPro" id="IPR027417">
    <property type="entry name" value="P-loop_NTPase"/>
</dbReference>
<keyword evidence="3" id="KW-0862">Zinc</keyword>
<feature type="domain" description="CobW C-terminal" evidence="9">
    <location>
        <begin position="339"/>
        <end position="405"/>
    </location>
</feature>
<dbReference type="OrthoDB" id="258627at2759"/>
<comment type="similarity">
    <text evidence="6">Belongs to the SIMIBI class G3E GTPase family. ZNG1 subfamily.</text>
</comment>
<dbReference type="GO" id="GO:0016787">
    <property type="term" value="F:hydrolase activity"/>
    <property type="evidence" value="ECO:0007669"/>
    <property type="project" value="UniProtKB-KW"/>
</dbReference>
<gene>
    <name evidence="10" type="ORF">IWQ62_002035</name>
</gene>
<dbReference type="AlphaFoldDB" id="A0A9W8AR84"/>
<dbReference type="Pfam" id="PF02492">
    <property type="entry name" value="cobW"/>
    <property type="match status" value="1"/>
</dbReference>
<keyword evidence="4" id="KW-0342">GTP-binding</keyword>
<dbReference type="InterPro" id="IPR051316">
    <property type="entry name" value="Zinc-reg_GTPase_activator"/>
</dbReference>
<feature type="domain" description="CobW/HypB/UreG nucleotide-binding" evidence="8">
    <location>
        <begin position="32"/>
        <end position="220"/>
    </location>
</feature>